<protein>
    <submittedName>
        <fullName evidence="1">Uncharacterized protein</fullName>
    </submittedName>
</protein>
<reference evidence="1" key="2">
    <citation type="submission" date="2023-06" db="EMBL/GenBank/DDBJ databases">
        <authorList>
            <person name="Swenson N.G."/>
            <person name="Wegrzyn J.L."/>
            <person name="Mcevoy S.L."/>
        </authorList>
    </citation>
    <scope>NUCLEOTIDE SEQUENCE</scope>
    <source>
        <strain evidence="1">NS2018</strain>
        <tissue evidence="1">Leaf</tissue>
    </source>
</reference>
<sequence>MAEIIRQLVTLKANGNKVANQGRRGADDITHGSTPVIQNPDQAALQVKNLQLVEVDDKVVSNHILAPAFHSIELLGVDTVSALRVVIALLAPPFHSKELLRVDAVNALRMATALPMPTFLSRELLVQIAIGA</sequence>
<dbReference type="Proteomes" id="UP001168877">
    <property type="component" value="Unassembled WGS sequence"/>
</dbReference>
<proteinExistence type="predicted"/>
<reference evidence="1" key="1">
    <citation type="journal article" date="2022" name="Plant J.">
        <title>Strategies of tolerance reflected in two North American maple genomes.</title>
        <authorList>
            <person name="McEvoy S.L."/>
            <person name="Sezen U.U."/>
            <person name="Trouern-Trend A."/>
            <person name="McMahon S.M."/>
            <person name="Schaberg P.G."/>
            <person name="Yang J."/>
            <person name="Wegrzyn J.L."/>
            <person name="Swenson N.G."/>
        </authorList>
    </citation>
    <scope>NUCLEOTIDE SEQUENCE</scope>
    <source>
        <strain evidence="1">NS2018</strain>
    </source>
</reference>
<evidence type="ECO:0000313" key="2">
    <source>
        <dbReference type="Proteomes" id="UP001168877"/>
    </source>
</evidence>
<organism evidence="1 2">
    <name type="scientific">Acer saccharum</name>
    <name type="common">Sugar maple</name>
    <dbReference type="NCBI Taxonomy" id="4024"/>
    <lineage>
        <taxon>Eukaryota</taxon>
        <taxon>Viridiplantae</taxon>
        <taxon>Streptophyta</taxon>
        <taxon>Embryophyta</taxon>
        <taxon>Tracheophyta</taxon>
        <taxon>Spermatophyta</taxon>
        <taxon>Magnoliopsida</taxon>
        <taxon>eudicotyledons</taxon>
        <taxon>Gunneridae</taxon>
        <taxon>Pentapetalae</taxon>
        <taxon>rosids</taxon>
        <taxon>malvids</taxon>
        <taxon>Sapindales</taxon>
        <taxon>Sapindaceae</taxon>
        <taxon>Hippocastanoideae</taxon>
        <taxon>Acereae</taxon>
        <taxon>Acer</taxon>
    </lineage>
</organism>
<comment type="caution">
    <text evidence="1">The sequence shown here is derived from an EMBL/GenBank/DDBJ whole genome shotgun (WGS) entry which is preliminary data.</text>
</comment>
<accession>A0AA39RHA9</accession>
<evidence type="ECO:0000313" key="1">
    <source>
        <dbReference type="EMBL" id="KAK0573517.1"/>
    </source>
</evidence>
<name>A0AA39RHA9_ACESA</name>
<dbReference type="AlphaFoldDB" id="A0AA39RHA9"/>
<keyword evidence="2" id="KW-1185">Reference proteome</keyword>
<gene>
    <name evidence="1" type="ORF">LWI29_009374</name>
</gene>
<dbReference type="EMBL" id="JAUESC010000387">
    <property type="protein sequence ID" value="KAK0573517.1"/>
    <property type="molecule type" value="Genomic_DNA"/>
</dbReference>